<sequence>MQDEETYMTLNVRSKKRSSSQTSQLKCKDYSEMLHRYKILLGISGTVNGILVLTLISLTLLDSS</sequence>
<dbReference type="PANTHER" id="PTHR46746">
    <property type="entry name" value="KILLER CELL LECTIN-LIKE RECEPTOR SUBFAMILY F MEMBER 2"/>
    <property type="match status" value="1"/>
</dbReference>
<evidence type="ECO:0000313" key="5">
    <source>
        <dbReference type="Proteomes" id="UP000002281"/>
    </source>
</evidence>
<dbReference type="Proteomes" id="UP000002281">
    <property type="component" value="Chromosome 6"/>
</dbReference>
<dbReference type="AlphaFoldDB" id="A0A5F5PNV3"/>
<name>A0A5F5PNV3_HORSE</name>
<reference evidence="4" key="2">
    <citation type="submission" date="2025-08" db="UniProtKB">
        <authorList>
            <consortium name="Ensembl"/>
        </authorList>
    </citation>
    <scope>IDENTIFICATION</scope>
    <source>
        <strain evidence="4">Thoroughbred</strain>
    </source>
</reference>
<dbReference type="Bgee" id="ENSECAG00000035527">
    <property type="expression patterns" value="Expressed in blood and 6 other cell types or tissues"/>
</dbReference>
<protein>
    <submittedName>
        <fullName evidence="4">Killer cell lectin like receptor F1</fullName>
    </submittedName>
</protein>
<evidence type="ECO:0000313" key="4">
    <source>
        <dbReference type="Ensembl" id="ENSECAP00000050093.1"/>
    </source>
</evidence>
<feature type="region of interest" description="Disordered" evidence="2">
    <location>
        <begin position="1"/>
        <end position="22"/>
    </location>
</feature>
<reference evidence="4 5" key="1">
    <citation type="journal article" date="2009" name="Science">
        <title>Genome sequence, comparative analysis, and population genetics of the domestic horse.</title>
        <authorList>
            <consortium name="Broad Institute Genome Sequencing Platform"/>
            <consortium name="Broad Institute Whole Genome Assembly Team"/>
            <person name="Wade C.M."/>
            <person name="Giulotto E."/>
            <person name="Sigurdsson S."/>
            <person name="Zoli M."/>
            <person name="Gnerre S."/>
            <person name="Imsland F."/>
            <person name="Lear T.L."/>
            <person name="Adelson D.L."/>
            <person name="Bailey E."/>
            <person name="Bellone R.R."/>
            <person name="Bloecker H."/>
            <person name="Distl O."/>
            <person name="Edgar R.C."/>
            <person name="Garber M."/>
            <person name="Leeb T."/>
            <person name="Mauceli E."/>
            <person name="MacLeod J.N."/>
            <person name="Penedo M.C.T."/>
            <person name="Raison J.M."/>
            <person name="Sharpe T."/>
            <person name="Vogel J."/>
            <person name="Andersson L."/>
            <person name="Antczak D.F."/>
            <person name="Biagi T."/>
            <person name="Binns M.M."/>
            <person name="Chowdhary B.P."/>
            <person name="Coleman S.J."/>
            <person name="Della Valle G."/>
            <person name="Fryc S."/>
            <person name="Guerin G."/>
            <person name="Hasegawa T."/>
            <person name="Hill E.W."/>
            <person name="Jurka J."/>
            <person name="Kiialainen A."/>
            <person name="Lindgren G."/>
            <person name="Liu J."/>
            <person name="Magnani E."/>
            <person name="Mickelson J.R."/>
            <person name="Murray J."/>
            <person name="Nergadze S.G."/>
            <person name="Onofrio R."/>
            <person name="Pedroni S."/>
            <person name="Piras M.F."/>
            <person name="Raudsepp T."/>
            <person name="Rocchi M."/>
            <person name="Roeed K.H."/>
            <person name="Ryder O.A."/>
            <person name="Searle S."/>
            <person name="Skow L."/>
            <person name="Swinburne J.E."/>
            <person name="Syvaenen A.C."/>
            <person name="Tozaki T."/>
            <person name="Valberg S.J."/>
            <person name="Vaudin M."/>
            <person name="White J.R."/>
            <person name="Zody M.C."/>
            <person name="Lander E.S."/>
            <person name="Lindblad-Toh K."/>
        </authorList>
    </citation>
    <scope>NUCLEOTIDE SEQUENCE [LARGE SCALE GENOMIC DNA]</scope>
    <source>
        <strain evidence="4 5">Thoroughbred</strain>
    </source>
</reference>
<evidence type="ECO:0000256" key="2">
    <source>
        <dbReference type="SAM" id="MobiDB-lite"/>
    </source>
</evidence>
<reference evidence="4" key="3">
    <citation type="submission" date="2025-09" db="UniProtKB">
        <authorList>
            <consortium name="Ensembl"/>
        </authorList>
    </citation>
    <scope>IDENTIFICATION</scope>
    <source>
        <strain evidence="4">Thoroughbred</strain>
    </source>
</reference>
<evidence type="ECO:0000256" key="3">
    <source>
        <dbReference type="SAM" id="Phobius"/>
    </source>
</evidence>
<dbReference type="VGNC" id="VGNC:106558">
    <property type="gene designation" value="KLRF1"/>
</dbReference>
<dbReference type="GeneTree" id="ENSGT00940000163227"/>
<keyword evidence="1" id="KW-0430">Lectin</keyword>
<evidence type="ECO:0000256" key="1">
    <source>
        <dbReference type="ARBA" id="ARBA00022734"/>
    </source>
</evidence>
<dbReference type="Ensembl" id="ENSECAT00000077036.2">
    <property type="protein sequence ID" value="ENSECAP00000050093.1"/>
    <property type="gene ID" value="ENSECAG00000035527.3"/>
</dbReference>
<keyword evidence="3" id="KW-1133">Transmembrane helix</keyword>
<accession>A0A5F5PNV3</accession>
<proteinExistence type="predicted"/>
<dbReference type="PANTHER" id="PTHR46746:SF7">
    <property type="entry name" value="KILLER CELL LECTIN-LIKE RECEPTOR SUBFAMILY F MEMBER 1"/>
    <property type="match status" value="1"/>
</dbReference>
<evidence type="ECO:0000313" key="6">
    <source>
        <dbReference type="VGNC" id="VGNC:106558"/>
    </source>
</evidence>
<organism evidence="4 5">
    <name type="scientific">Equus caballus</name>
    <name type="common">Horse</name>
    <dbReference type="NCBI Taxonomy" id="9796"/>
    <lineage>
        <taxon>Eukaryota</taxon>
        <taxon>Metazoa</taxon>
        <taxon>Chordata</taxon>
        <taxon>Craniata</taxon>
        <taxon>Vertebrata</taxon>
        <taxon>Euteleostomi</taxon>
        <taxon>Mammalia</taxon>
        <taxon>Eutheria</taxon>
        <taxon>Laurasiatheria</taxon>
        <taxon>Perissodactyla</taxon>
        <taxon>Equidae</taxon>
        <taxon>Equus</taxon>
    </lineage>
</organism>
<dbReference type="InterPro" id="IPR051379">
    <property type="entry name" value="C-type_Lectin_Receptor_IMM"/>
</dbReference>
<keyword evidence="3" id="KW-0812">Transmembrane</keyword>
<dbReference type="GO" id="GO:0030246">
    <property type="term" value="F:carbohydrate binding"/>
    <property type="evidence" value="ECO:0007669"/>
    <property type="project" value="UniProtKB-KW"/>
</dbReference>
<keyword evidence="3" id="KW-0472">Membrane</keyword>
<gene>
    <name evidence="4 6" type="primary">KLRF1</name>
</gene>
<keyword evidence="5" id="KW-1185">Reference proteome</keyword>
<feature type="transmembrane region" description="Helical" evidence="3">
    <location>
        <begin position="39"/>
        <end position="61"/>
    </location>
</feature>